<keyword evidence="6" id="KW-0479">Metal-binding</keyword>
<dbReference type="FunFam" id="3.30.70.270:FF:000020">
    <property type="entry name" value="Transposon Tf2-6 polyprotein-like Protein"/>
    <property type="match status" value="1"/>
</dbReference>
<feature type="compositionally biased region" description="Low complexity" evidence="7">
    <location>
        <begin position="345"/>
        <end position="354"/>
    </location>
</feature>
<sequence>MFSVTRDFAFKGAYGCILDLLSTLTARITDEIRQNENNRNTGNPRNARCGNSGGSGDAQPTDIHVWLERFQKQKTQTFSSASTPVEAENWIAHIEKIFKVLGCGDQFKARLATYKLKGDAHSWWRAYKQTKGGDAYVATLSWNDFCDIFFFQYFPYSEKEKCEREYKSIRQLPDETCTDFMKRFLRLAGFLGTKAGTQEEQAKHFKWGLNDFVLDKILNTEFTDVAQVANAARDIEILRDRSKNKANNKRDRDGHHIRSSITPAQSNKRGTSTQRVWRDQDQQVRGQQYGRSYGSSSQGGYSDYASSAPCNICRKLHPRKACDRATGACFECGDVGHLAKDCKKGSTSSKGNKNNKPHATSGRVFALTTKQAANSPGTISGTLYMYDRGVFFLFDTGLTHSVVSIAFSKHLKVPPIPLDHALSISTHMLNSLIISHEFKNCPLRVGDDIYFANLLPLEMSDFDIILGMDWLTEHRTTINCCLKCVIFDDLNNPELIYYGSRPGKPIKIISALKDRTLISRGCEGFLASIKDTSLDGPRLEKRGFSRASVSPWGAPVLFVKKKDGTVRLCTNYRELNRIMVRNRYPLPRINELFDQLQGVKFFLNIDLSSGYHQLRVKERDVSKTAFRTRYGYYKFLVMPFGLTNASIVFMDLMNRVFHEYLDKFVIVFIDDILVYSKTREEHEDPLRIVLEILLQKKLYAKFSKCDFWLGQVAFLGHIVSANGITVDLAKVEAITKWLRPTTVTEVKIFLGLAGYYRRFVEGFSLLALPLMKLMRKEEKFIWNEEREKSFKELKRRLVSSPVLTLPSGTGGYQIYSDASKKGLGCVLVQHGKVIAYASRQLKPYEENYLTHDLELAVVVFALKIWRHYLRWLELLKDYDANIQYHPEKANVVPDALSRKNSGTMACLKIQPEIIKDLELMEVELVVHGSEGKQEEFRVDEHGVMWYGNRLCVPDVSSLRETVLCEAHNSSFSIHSGSTKMWLALDIPTWKWDQTSMDFVTGLPRTFKKNDAIWVVVDRLTKSAHFLPIQQGYSVSKLAEIFQQEIIRLHGTPTSITDGQTERTIQTLKDMLRSCALEWTGNWDEYLYLVEFAYNNSWHASIKGAPFELLYGRKCRAPICWNEVGEHVIEGLELVKVTNEKVAIAKEKLKEAWSRQKSYVNRHRRALEFKPGDRVFIKVSPCRGYLKSSRASHEKENIPLVKVLWKNHPEREATWENEEMMRTDYPHFFSRFDCGLGFESMEGFGL</sequence>
<dbReference type="InterPro" id="IPR041577">
    <property type="entry name" value="RT_RNaseH_2"/>
</dbReference>
<feature type="region of interest" description="Disordered" evidence="7">
    <location>
        <begin position="341"/>
        <end position="361"/>
    </location>
</feature>
<dbReference type="InterPro" id="IPR036397">
    <property type="entry name" value="RNaseH_sf"/>
</dbReference>
<dbReference type="GO" id="GO:0004519">
    <property type="term" value="F:endonuclease activity"/>
    <property type="evidence" value="ECO:0007669"/>
    <property type="project" value="UniProtKB-KW"/>
</dbReference>
<dbReference type="PANTHER" id="PTHR37984">
    <property type="entry name" value="PROTEIN CBG26694"/>
    <property type="match status" value="1"/>
</dbReference>
<keyword evidence="4" id="KW-0255">Endonuclease</keyword>
<dbReference type="GO" id="GO:0003676">
    <property type="term" value="F:nucleic acid binding"/>
    <property type="evidence" value="ECO:0007669"/>
    <property type="project" value="InterPro"/>
</dbReference>
<feature type="compositionally biased region" description="Low complexity" evidence="7">
    <location>
        <begin position="37"/>
        <end position="48"/>
    </location>
</feature>
<name>A0A6L2KL66_TANCI</name>
<dbReference type="CDD" id="cd09274">
    <property type="entry name" value="RNase_HI_RT_Ty3"/>
    <property type="match status" value="1"/>
</dbReference>
<dbReference type="SUPFAM" id="SSF56672">
    <property type="entry name" value="DNA/RNA polymerases"/>
    <property type="match status" value="1"/>
</dbReference>
<dbReference type="SUPFAM" id="SSF50630">
    <property type="entry name" value="Acid proteases"/>
    <property type="match status" value="1"/>
</dbReference>
<organism evidence="10">
    <name type="scientific">Tanacetum cinerariifolium</name>
    <name type="common">Dalmatian daisy</name>
    <name type="synonym">Chrysanthemum cinerariifolium</name>
    <dbReference type="NCBI Taxonomy" id="118510"/>
    <lineage>
        <taxon>Eukaryota</taxon>
        <taxon>Viridiplantae</taxon>
        <taxon>Streptophyta</taxon>
        <taxon>Embryophyta</taxon>
        <taxon>Tracheophyta</taxon>
        <taxon>Spermatophyta</taxon>
        <taxon>Magnoliopsida</taxon>
        <taxon>eudicotyledons</taxon>
        <taxon>Gunneridae</taxon>
        <taxon>Pentapetalae</taxon>
        <taxon>asterids</taxon>
        <taxon>campanulids</taxon>
        <taxon>Asterales</taxon>
        <taxon>Asteraceae</taxon>
        <taxon>Asteroideae</taxon>
        <taxon>Anthemideae</taxon>
        <taxon>Anthemidinae</taxon>
        <taxon>Tanacetum</taxon>
    </lineage>
</organism>
<proteinExistence type="predicted"/>
<evidence type="ECO:0000256" key="3">
    <source>
        <dbReference type="ARBA" id="ARBA00022722"/>
    </source>
</evidence>
<dbReference type="Pfam" id="PF17919">
    <property type="entry name" value="RT_RNaseH_2"/>
    <property type="match status" value="1"/>
</dbReference>
<evidence type="ECO:0000259" key="8">
    <source>
        <dbReference type="PROSITE" id="PS50158"/>
    </source>
</evidence>
<evidence type="ECO:0000256" key="2">
    <source>
        <dbReference type="ARBA" id="ARBA00022695"/>
    </source>
</evidence>
<keyword evidence="10" id="KW-0695">RNA-directed DNA polymerase</keyword>
<dbReference type="GO" id="GO:0003964">
    <property type="term" value="F:RNA-directed DNA polymerase activity"/>
    <property type="evidence" value="ECO:0007669"/>
    <property type="project" value="UniProtKB-KW"/>
</dbReference>
<keyword evidence="5" id="KW-0511">Multifunctional enzyme</keyword>
<keyword evidence="2" id="KW-0548">Nucleotidyltransferase</keyword>
<dbReference type="PANTHER" id="PTHR37984:SF5">
    <property type="entry name" value="PROTEIN NYNRIN-LIKE"/>
    <property type="match status" value="1"/>
</dbReference>
<gene>
    <name evidence="10" type="ORF">Tci_022231</name>
</gene>
<dbReference type="Gene3D" id="3.30.420.10">
    <property type="entry name" value="Ribonuclease H-like superfamily/Ribonuclease H"/>
    <property type="match status" value="2"/>
</dbReference>
<accession>A0A6L2KL66</accession>
<dbReference type="Gene3D" id="3.10.10.10">
    <property type="entry name" value="HIV Type 1 Reverse Transcriptase, subunit A, domain 1"/>
    <property type="match status" value="1"/>
</dbReference>
<dbReference type="GO" id="GO:0008270">
    <property type="term" value="F:zinc ion binding"/>
    <property type="evidence" value="ECO:0007669"/>
    <property type="project" value="UniProtKB-KW"/>
</dbReference>
<keyword evidence="6" id="KW-0863">Zinc-finger</keyword>
<dbReference type="InterPro" id="IPR043502">
    <property type="entry name" value="DNA/RNA_pol_sf"/>
</dbReference>
<dbReference type="SMART" id="SM00343">
    <property type="entry name" value="ZnF_C2HC"/>
    <property type="match status" value="1"/>
</dbReference>
<dbReference type="SUPFAM" id="SSF53098">
    <property type="entry name" value="Ribonuclease H-like"/>
    <property type="match status" value="1"/>
</dbReference>
<dbReference type="PROSITE" id="PS50878">
    <property type="entry name" value="RT_POL"/>
    <property type="match status" value="1"/>
</dbReference>
<reference evidence="10" key="1">
    <citation type="journal article" date="2019" name="Sci. Rep.">
        <title>Draft genome of Tanacetum cinerariifolium, the natural source of mosquito coil.</title>
        <authorList>
            <person name="Yamashiro T."/>
            <person name="Shiraishi A."/>
            <person name="Satake H."/>
            <person name="Nakayama K."/>
        </authorList>
    </citation>
    <scope>NUCLEOTIDE SEQUENCE</scope>
</reference>
<feature type="region of interest" description="Disordered" evidence="7">
    <location>
        <begin position="243"/>
        <end position="304"/>
    </location>
</feature>
<evidence type="ECO:0000259" key="9">
    <source>
        <dbReference type="PROSITE" id="PS50878"/>
    </source>
</evidence>
<evidence type="ECO:0000256" key="5">
    <source>
        <dbReference type="ARBA" id="ARBA00023268"/>
    </source>
</evidence>
<dbReference type="Gene3D" id="3.30.70.270">
    <property type="match status" value="2"/>
</dbReference>
<dbReference type="InterPro" id="IPR021109">
    <property type="entry name" value="Peptidase_aspartic_dom_sf"/>
</dbReference>
<evidence type="ECO:0000256" key="6">
    <source>
        <dbReference type="PROSITE-ProRule" id="PRU00047"/>
    </source>
</evidence>
<dbReference type="CDD" id="cd01647">
    <property type="entry name" value="RT_LTR"/>
    <property type="match status" value="1"/>
</dbReference>
<evidence type="ECO:0000256" key="4">
    <source>
        <dbReference type="ARBA" id="ARBA00022759"/>
    </source>
</evidence>
<keyword evidence="3" id="KW-0540">Nuclease</keyword>
<evidence type="ECO:0000313" key="10">
    <source>
        <dbReference type="EMBL" id="GEU50253.1"/>
    </source>
</evidence>
<dbReference type="Pfam" id="PF03732">
    <property type="entry name" value="Retrotrans_gag"/>
    <property type="match status" value="1"/>
</dbReference>
<dbReference type="EMBL" id="BKCJ010002687">
    <property type="protein sequence ID" value="GEU50253.1"/>
    <property type="molecule type" value="Genomic_DNA"/>
</dbReference>
<keyword evidence="6" id="KW-0862">Zinc</keyword>
<keyword evidence="1" id="KW-0808">Transferase</keyword>
<evidence type="ECO:0000256" key="1">
    <source>
        <dbReference type="ARBA" id="ARBA00022679"/>
    </source>
</evidence>
<keyword evidence="4" id="KW-0378">Hydrolase</keyword>
<dbReference type="InterPro" id="IPR050951">
    <property type="entry name" value="Retrovirus_Pol_polyprotein"/>
</dbReference>
<dbReference type="InterPro" id="IPR001878">
    <property type="entry name" value="Znf_CCHC"/>
</dbReference>
<feature type="compositionally biased region" description="Polar residues" evidence="7">
    <location>
        <begin position="259"/>
        <end position="273"/>
    </location>
</feature>
<dbReference type="AlphaFoldDB" id="A0A6L2KL66"/>
<dbReference type="InterPro" id="IPR043128">
    <property type="entry name" value="Rev_trsase/Diguanyl_cyclase"/>
</dbReference>
<dbReference type="Pfam" id="PF00078">
    <property type="entry name" value="RVT_1"/>
    <property type="match status" value="1"/>
</dbReference>
<feature type="region of interest" description="Disordered" evidence="7">
    <location>
        <begin position="35"/>
        <end position="58"/>
    </location>
</feature>
<dbReference type="PROSITE" id="PS50158">
    <property type="entry name" value="ZF_CCHC"/>
    <property type="match status" value="1"/>
</dbReference>
<feature type="compositionally biased region" description="Low complexity" evidence="7">
    <location>
        <begin position="283"/>
        <end position="302"/>
    </location>
</feature>
<feature type="domain" description="Reverse transcriptase" evidence="9">
    <location>
        <begin position="540"/>
        <end position="719"/>
    </location>
</feature>
<dbReference type="CDD" id="cd00303">
    <property type="entry name" value="retropepsin_like"/>
    <property type="match status" value="1"/>
</dbReference>
<protein>
    <submittedName>
        <fullName evidence="10">Putative reverse transcriptase domain-containing protein</fullName>
    </submittedName>
</protein>
<dbReference type="Gene3D" id="2.40.70.10">
    <property type="entry name" value="Acid Proteases"/>
    <property type="match status" value="1"/>
</dbReference>
<evidence type="ECO:0000256" key="7">
    <source>
        <dbReference type="SAM" id="MobiDB-lite"/>
    </source>
</evidence>
<dbReference type="Pfam" id="PF00098">
    <property type="entry name" value="zf-CCHC"/>
    <property type="match status" value="1"/>
</dbReference>
<dbReference type="Pfam" id="PF08284">
    <property type="entry name" value="RVP_2"/>
    <property type="match status" value="1"/>
</dbReference>
<comment type="caution">
    <text evidence="10">The sequence shown here is derived from an EMBL/GenBank/DDBJ whole genome shotgun (WGS) entry which is preliminary data.</text>
</comment>
<dbReference type="InterPro" id="IPR012337">
    <property type="entry name" value="RNaseH-like_sf"/>
</dbReference>
<feature type="domain" description="CCHC-type" evidence="8">
    <location>
        <begin position="329"/>
        <end position="344"/>
    </location>
</feature>
<dbReference type="InterPro" id="IPR000477">
    <property type="entry name" value="RT_dom"/>
</dbReference>
<dbReference type="InterPro" id="IPR005162">
    <property type="entry name" value="Retrotrans_gag_dom"/>
</dbReference>
<feature type="compositionally biased region" description="Basic and acidic residues" evidence="7">
    <location>
        <begin position="243"/>
        <end position="256"/>
    </location>
</feature>